<name>A0A6B0UAP4_IXORI</name>
<accession>A0A6B0UAP4</accession>
<protein>
    <submittedName>
        <fullName evidence="1">Putative secreted protein</fullName>
    </submittedName>
</protein>
<dbReference type="EMBL" id="GIFC01003951">
    <property type="protein sequence ID" value="MXU86034.1"/>
    <property type="molecule type" value="Transcribed_RNA"/>
</dbReference>
<evidence type="ECO:0000313" key="1">
    <source>
        <dbReference type="EMBL" id="MXU86034.1"/>
    </source>
</evidence>
<dbReference type="AlphaFoldDB" id="A0A6B0UAP4"/>
<sequence length="89" mass="10464">MRSSGISAGAPPLVLSTSLSARSLVRCRSSCTASRFMPHDRHFWYRQYWHRLRCRLSMMQLRSSRHAYVRSLRTVRLKKPLQPSQLYTP</sequence>
<proteinExistence type="predicted"/>
<organism evidence="1">
    <name type="scientific">Ixodes ricinus</name>
    <name type="common">Common tick</name>
    <name type="synonym">Acarus ricinus</name>
    <dbReference type="NCBI Taxonomy" id="34613"/>
    <lineage>
        <taxon>Eukaryota</taxon>
        <taxon>Metazoa</taxon>
        <taxon>Ecdysozoa</taxon>
        <taxon>Arthropoda</taxon>
        <taxon>Chelicerata</taxon>
        <taxon>Arachnida</taxon>
        <taxon>Acari</taxon>
        <taxon>Parasitiformes</taxon>
        <taxon>Ixodida</taxon>
        <taxon>Ixodoidea</taxon>
        <taxon>Ixodidae</taxon>
        <taxon>Ixodinae</taxon>
        <taxon>Ixodes</taxon>
    </lineage>
</organism>
<reference evidence="1" key="1">
    <citation type="submission" date="2019-12" db="EMBL/GenBank/DDBJ databases">
        <title>An insight into the sialome of adult female Ixodes ricinus ticks feeding for 6 days.</title>
        <authorList>
            <person name="Perner J."/>
            <person name="Ribeiro J.M.C."/>
        </authorList>
    </citation>
    <scope>NUCLEOTIDE SEQUENCE</scope>
    <source>
        <strain evidence="1">Semi-engorged</strain>
        <tissue evidence="1">Salivary glands</tissue>
    </source>
</reference>